<name>A0ABW3I603_9FLAO</name>
<dbReference type="InterPro" id="IPR008969">
    <property type="entry name" value="CarboxyPept-like_regulatory"/>
</dbReference>
<keyword evidence="1" id="KW-0732">Signal</keyword>
<dbReference type="SUPFAM" id="SSF56935">
    <property type="entry name" value="Porins"/>
    <property type="match status" value="1"/>
</dbReference>
<accession>A0ABW3I603</accession>
<gene>
    <name evidence="2" type="ORF">ACFQ1O_12535</name>
</gene>
<reference evidence="3" key="1">
    <citation type="journal article" date="2019" name="Int. J. Syst. Evol. Microbiol.">
        <title>The Global Catalogue of Microorganisms (GCM) 10K type strain sequencing project: providing services to taxonomists for standard genome sequencing and annotation.</title>
        <authorList>
            <consortium name="The Broad Institute Genomics Platform"/>
            <consortium name="The Broad Institute Genome Sequencing Center for Infectious Disease"/>
            <person name="Wu L."/>
            <person name="Ma J."/>
        </authorList>
    </citation>
    <scope>NUCLEOTIDE SEQUENCE [LARGE SCALE GENOMIC DNA]</scope>
    <source>
        <strain evidence="3">CCUG 62114</strain>
    </source>
</reference>
<evidence type="ECO:0000313" key="2">
    <source>
        <dbReference type="EMBL" id="MFD0964834.1"/>
    </source>
</evidence>
<dbReference type="EMBL" id="JBHTJM010000010">
    <property type="protein sequence ID" value="MFD0964834.1"/>
    <property type="molecule type" value="Genomic_DNA"/>
</dbReference>
<evidence type="ECO:0000256" key="1">
    <source>
        <dbReference type="SAM" id="SignalP"/>
    </source>
</evidence>
<proteinExistence type="predicted"/>
<feature type="signal peptide" evidence="1">
    <location>
        <begin position="1"/>
        <end position="18"/>
    </location>
</feature>
<sequence length="907" mass="103204">MQKIILALLLLIGGQSFAQIRVEGVVKDSLGNPLEMANVIAINKATKALDSYGITNSDGKYKLSLKENDTYELQVSYIGLKTLKTTVETKEENINKNFSLEPDNTLEEVELTYEMPVTVKGDTLVYNADSFTSGTEKKLEDVLNKLPGVEVTDDGEIEVEGKTVGKVMVEGKDFFDGDSKLATKNIPADAVSKVEVLKNHNDVGQLRGLGNDEDNIAINIKLKEGKKNFWFGEVTAGAGLDERYLVHPKLFYYSPKYSVNIITDMNNIGEIPFTRRDYFKFTGGFRGANRSSGTNFNVASSDMGFLTMRNDKAQEINTKFGAANFSYSPKKSWDISGFGIFSGTRTDMLENGFSRTTIPEHPDPNNPNNTVPEQVIDESTTSKTHQKSDLGLFKLSTVYKPNSNNQLDYDAFVKISGQRERQGLNSSLYDLIGEQQEQNPFSLNQNLNYYYTLNDKNIFALEVQHLWQDEDPFYNAIIENNNTYSFDTVLNLDNSTNGYNLNQEKRVKTNKFDAKIDYWYVLNDKSNINITVGEMFSKQQFNSELYQILDSGSVNNLTPSIGSSVNNIAYKFNDLYVGLHYKLKVGKFTFTPGASLHYYSMNNEQFGTGYTDNFVRLLPDFNTRIQLKSSENININYQMQTDFTDVNQLAEGLVMNNYNSLFAGNRQLENALSHNFNLSYFSFNMFNYTNVFAMINYNKREDAVRGIAQSIPNTNLQTSTSTNSNFADESLSANGRFERTIGKFKASVRASISYSKFNQINNGQRFINESITQTYTPRLGTNFREAPNFDIGYRFTINKYLQGNESKFITQAPFIRFDALFLKNFVFKADYTYNNYKNEERTINEYSFLDADLTYQKKDSKWEYTIGATNILDTESLNQDNSSDFSINTSEYFVQPRYLVFKIKYNL</sequence>
<evidence type="ECO:0000313" key="3">
    <source>
        <dbReference type="Proteomes" id="UP001596997"/>
    </source>
</evidence>
<feature type="chain" id="PRO_5047305044" evidence="1">
    <location>
        <begin position="19"/>
        <end position="907"/>
    </location>
</feature>
<dbReference type="Pfam" id="PF13715">
    <property type="entry name" value="CarbopepD_reg_2"/>
    <property type="match status" value="1"/>
</dbReference>
<protein>
    <submittedName>
        <fullName evidence="2">Carboxypeptidase-like regulatory domain-containing protein</fullName>
    </submittedName>
</protein>
<dbReference type="RefSeq" id="WP_377716380.1">
    <property type="nucleotide sequence ID" value="NZ_JBHTJM010000010.1"/>
</dbReference>
<organism evidence="2 3">
    <name type="scientific">Pseudofulvibacter geojedonensis</name>
    <dbReference type="NCBI Taxonomy" id="1123758"/>
    <lineage>
        <taxon>Bacteria</taxon>
        <taxon>Pseudomonadati</taxon>
        <taxon>Bacteroidota</taxon>
        <taxon>Flavobacteriia</taxon>
        <taxon>Flavobacteriales</taxon>
        <taxon>Flavobacteriaceae</taxon>
        <taxon>Pseudofulvibacter</taxon>
    </lineage>
</organism>
<dbReference type="Gene3D" id="2.60.40.1120">
    <property type="entry name" value="Carboxypeptidase-like, regulatory domain"/>
    <property type="match status" value="1"/>
</dbReference>
<keyword evidence="3" id="KW-1185">Reference proteome</keyword>
<dbReference type="Proteomes" id="UP001596997">
    <property type="component" value="Unassembled WGS sequence"/>
</dbReference>
<dbReference type="SUPFAM" id="SSF49464">
    <property type="entry name" value="Carboxypeptidase regulatory domain-like"/>
    <property type="match status" value="1"/>
</dbReference>
<comment type="caution">
    <text evidence="2">The sequence shown here is derived from an EMBL/GenBank/DDBJ whole genome shotgun (WGS) entry which is preliminary data.</text>
</comment>